<organism evidence="1 2">
    <name type="scientific">Beggiatoa leptomitoformis</name>
    <dbReference type="NCBI Taxonomy" id="288004"/>
    <lineage>
        <taxon>Bacteria</taxon>
        <taxon>Pseudomonadati</taxon>
        <taxon>Pseudomonadota</taxon>
        <taxon>Gammaproteobacteria</taxon>
        <taxon>Thiotrichales</taxon>
        <taxon>Thiotrichaceae</taxon>
        <taxon>Beggiatoa</taxon>
    </lineage>
</organism>
<accession>A0A2N9YBV8</accession>
<protein>
    <recommendedName>
        <fullName evidence="3">Dicarboxylate transport domain-containing protein</fullName>
    </recommendedName>
</protein>
<reference evidence="2" key="1">
    <citation type="submission" date="2016-12" db="EMBL/GenBank/DDBJ databases">
        <title>Complete Genome Sequence of Beggiatoa leptomitiformis D-401.</title>
        <authorList>
            <person name="Fomenkov A."/>
            <person name="Vincze T."/>
            <person name="Grabovich M."/>
            <person name="Anton B.P."/>
            <person name="Dubinina G."/>
            <person name="Orlova M."/>
            <person name="Belousova E."/>
            <person name="Roberts R.J."/>
        </authorList>
    </citation>
    <scope>NUCLEOTIDE SEQUENCE [LARGE SCALE GENOMIC DNA]</scope>
    <source>
        <strain evidence="2">D-401</strain>
    </source>
</reference>
<dbReference type="AlphaFoldDB" id="A0A2N9YBV8"/>
<dbReference type="STRING" id="288004.AL038_02180"/>
<sequence length="665" mass="73055">MTNFKVTIGNISASTWQAQNLSLELKLSATEKNIAITAQARQFSPPTFKQPLENLIFLCNKMLYSPEQIACSKATLTIPRLLDSPTTLVFSYLPNPLKIEITLNQLLNAGNLNAQLLYQIDNWKASLMLKNLNLGLLTEKINPFIALPLDLALEGIATVNATFLGANQLQKAEIKTTLNTFKFTENTGSKVGEKLAVDWTVSAEPSTAKQQQESGLAIQSTLKMRTGELYIQPVYLSFQEKPLNIDSELLWFPSRLIIKRLQYAHEGIGTVIATGDIDLANGFNINALSARLPLTTLLPIYTHYVQPIFEGNLLAKLTVEGALSLNLLLSKDRLKISGGLSNIVLEDIEKKFGLRRLVGTFEWDSKTADKPTNVKWDSAYVLSDITMGSAQLYANLGGEKIQLLAPLKQPILDGVFRVDSFDLTGGFGEKMYWELKGLLQPISMQAISKVLKLPLLNGYLGGTIPSIRYQQGVITIGGVLQLNIFDGKILVQRMTLESLSTAPVLKADVEINKINLKTLTDITEFGAIQGLLSGYVRNLYLVNWQPVTFDAYVGTPEEQSMTRKISQKAVNNLSNLGGGGAIDALSRGVLSIFENFSYEKLGLGCRLQNGTCTMWGAETAPNGYYIVKGGGLPRIDVVGYNERVNWLVLLARLASITKTSAPVIK</sequence>
<gene>
    <name evidence="1" type="ORF">BLE401_03860</name>
</gene>
<keyword evidence="2" id="KW-1185">Reference proteome</keyword>
<evidence type="ECO:0000313" key="1">
    <source>
        <dbReference type="EMBL" id="AUI67922.2"/>
    </source>
</evidence>
<evidence type="ECO:0000313" key="2">
    <source>
        <dbReference type="Proteomes" id="UP000234271"/>
    </source>
</evidence>
<dbReference type="OrthoDB" id="6191549at2"/>
<dbReference type="EMBL" id="CP018889">
    <property type="protein sequence ID" value="AUI67922.2"/>
    <property type="molecule type" value="Genomic_DNA"/>
</dbReference>
<name>A0A2N9YBV8_9GAMM</name>
<evidence type="ECO:0008006" key="3">
    <source>
        <dbReference type="Google" id="ProtNLM"/>
    </source>
</evidence>
<dbReference type="Proteomes" id="UP000234271">
    <property type="component" value="Chromosome"/>
</dbReference>
<proteinExistence type="predicted"/>
<dbReference type="RefSeq" id="WP_145917043.1">
    <property type="nucleotide sequence ID" value="NZ_CP012373.2"/>
</dbReference>